<sequence length="45" mass="5112">MDDSRYAFASLEEKLVDELKRLEQALTAASGHDVTLIAYEKKEPE</sequence>
<keyword evidence="2" id="KW-1185">Reference proteome</keyword>
<evidence type="ECO:0000313" key="2">
    <source>
        <dbReference type="Proteomes" id="UP001153404"/>
    </source>
</evidence>
<dbReference type="EMBL" id="JAPDIA010000001">
    <property type="protein sequence ID" value="MDG0808109.1"/>
    <property type="molecule type" value="Genomic_DNA"/>
</dbReference>
<gene>
    <name evidence="1" type="ORF">OMP40_00805</name>
</gene>
<proteinExistence type="predicted"/>
<protein>
    <submittedName>
        <fullName evidence="1">Uncharacterized protein</fullName>
    </submittedName>
</protein>
<dbReference type="Proteomes" id="UP001153404">
    <property type="component" value="Unassembled WGS sequence"/>
</dbReference>
<evidence type="ECO:0000313" key="1">
    <source>
        <dbReference type="EMBL" id="MDG0808109.1"/>
    </source>
</evidence>
<accession>A0A9X4QRC7</accession>
<organism evidence="1 2">
    <name type="scientific">Cohnella rhizosphaerae</name>
    <dbReference type="NCBI Taxonomy" id="1457232"/>
    <lineage>
        <taxon>Bacteria</taxon>
        <taxon>Bacillati</taxon>
        <taxon>Bacillota</taxon>
        <taxon>Bacilli</taxon>
        <taxon>Bacillales</taxon>
        <taxon>Paenibacillaceae</taxon>
        <taxon>Cohnella</taxon>
    </lineage>
</organism>
<comment type="caution">
    <text evidence="1">The sequence shown here is derived from an EMBL/GenBank/DDBJ whole genome shotgun (WGS) entry which is preliminary data.</text>
</comment>
<reference evidence="1" key="1">
    <citation type="submission" date="2022-10" db="EMBL/GenBank/DDBJ databases">
        <title>Comparative genomic analysis of Cohnella hashimotonis sp. nov., isolated from the International Space Station.</title>
        <authorList>
            <person name="Simpson A."/>
            <person name="Venkateswaran K."/>
        </authorList>
    </citation>
    <scope>NUCLEOTIDE SEQUENCE</scope>
    <source>
        <strain evidence="1">DSM 28161</strain>
    </source>
</reference>
<dbReference type="AlphaFoldDB" id="A0A9X4QRC7"/>
<dbReference type="RefSeq" id="WP_277528373.1">
    <property type="nucleotide sequence ID" value="NZ_JAPDIA010000001.1"/>
</dbReference>
<name>A0A9X4QRC7_9BACL</name>